<proteinExistence type="predicted"/>
<keyword evidence="1" id="KW-1133">Transmembrane helix</keyword>
<dbReference type="Pfam" id="PF11460">
    <property type="entry name" value="DUF3007"/>
    <property type="match status" value="1"/>
</dbReference>
<name>A0A699Z1Z3_HAELA</name>
<evidence type="ECO:0000313" key="3">
    <source>
        <dbReference type="Proteomes" id="UP000485058"/>
    </source>
</evidence>
<reference evidence="2 3" key="1">
    <citation type="submission" date="2020-02" db="EMBL/GenBank/DDBJ databases">
        <title>Draft genome sequence of Haematococcus lacustris strain NIES-144.</title>
        <authorList>
            <person name="Morimoto D."/>
            <person name="Nakagawa S."/>
            <person name="Yoshida T."/>
            <person name="Sawayama S."/>
        </authorList>
    </citation>
    <scope>NUCLEOTIDE SEQUENCE [LARGE SCALE GENOMIC DNA]</scope>
    <source>
        <strain evidence="2 3">NIES-144</strain>
    </source>
</reference>
<feature type="transmembrane region" description="Helical" evidence="1">
    <location>
        <begin position="144"/>
        <end position="164"/>
    </location>
</feature>
<dbReference type="PANTHER" id="PTHR35734">
    <property type="entry name" value="OS01G0805200 PROTEIN"/>
    <property type="match status" value="1"/>
</dbReference>
<evidence type="ECO:0000313" key="2">
    <source>
        <dbReference type="EMBL" id="GFH13039.1"/>
    </source>
</evidence>
<protein>
    <submittedName>
        <fullName evidence="2">Uncharacterized protein</fullName>
    </submittedName>
</protein>
<organism evidence="2 3">
    <name type="scientific">Haematococcus lacustris</name>
    <name type="common">Green alga</name>
    <name type="synonym">Haematococcus pluvialis</name>
    <dbReference type="NCBI Taxonomy" id="44745"/>
    <lineage>
        <taxon>Eukaryota</taxon>
        <taxon>Viridiplantae</taxon>
        <taxon>Chlorophyta</taxon>
        <taxon>core chlorophytes</taxon>
        <taxon>Chlorophyceae</taxon>
        <taxon>CS clade</taxon>
        <taxon>Chlamydomonadales</taxon>
        <taxon>Haematococcaceae</taxon>
        <taxon>Haematococcus</taxon>
    </lineage>
</organism>
<feature type="transmembrane region" description="Helical" evidence="1">
    <location>
        <begin position="114"/>
        <end position="132"/>
    </location>
</feature>
<sequence length="225" mass="24429">MANQLPNRATSTRIPSPVFKSAKASMSPVAGVLSGLTAKAQVSGGFLGRQRHPLLGSAIFSSRDNCPRWRPPTSAWKSHHLRTVRTVAAASAKPDSDEPEVVLNKEFGYSRKDITLIGVGLFALGYAMYYGLQATGMEPGMAGNWVQLLVTVGLCVGWISTYLFRVATKQMTYVKQLEQYEDAVMRKRLEEMTPQELTDLVEEAEGETAAAKAAKAARAVQGPKP</sequence>
<keyword evidence="1" id="KW-0812">Transmembrane</keyword>
<accession>A0A699Z1Z3</accession>
<dbReference type="InterPro" id="IPR021562">
    <property type="entry name" value="DUF3007"/>
</dbReference>
<comment type="caution">
    <text evidence="2">The sequence shown here is derived from an EMBL/GenBank/DDBJ whole genome shotgun (WGS) entry which is preliminary data.</text>
</comment>
<dbReference type="AlphaFoldDB" id="A0A699Z1Z3"/>
<dbReference type="PANTHER" id="PTHR35734:SF1">
    <property type="entry name" value="OS01G0805200 PROTEIN"/>
    <property type="match status" value="1"/>
</dbReference>
<keyword evidence="1" id="KW-0472">Membrane</keyword>
<evidence type="ECO:0000256" key="1">
    <source>
        <dbReference type="SAM" id="Phobius"/>
    </source>
</evidence>
<gene>
    <name evidence="2" type="ORF">HaLaN_08840</name>
</gene>
<keyword evidence="3" id="KW-1185">Reference proteome</keyword>
<dbReference type="Proteomes" id="UP000485058">
    <property type="component" value="Unassembled WGS sequence"/>
</dbReference>
<dbReference type="EMBL" id="BLLF01000568">
    <property type="protein sequence ID" value="GFH13039.1"/>
    <property type="molecule type" value="Genomic_DNA"/>
</dbReference>